<name>A0A6N8IET6_9ACTN</name>
<accession>A0A6N8IET6</accession>
<dbReference type="Pfam" id="PF13248">
    <property type="entry name" value="Zn_ribbon_3"/>
    <property type="match status" value="1"/>
</dbReference>
<comment type="caution">
    <text evidence="2">The sequence shown here is derived from an EMBL/GenBank/DDBJ whole genome shotgun (WGS) entry which is preliminary data.</text>
</comment>
<evidence type="ECO:0000313" key="3">
    <source>
        <dbReference type="Proteomes" id="UP000468327"/>
    </source>
</evidence>
<dbReference type="RefSeq" id="WP_157004762.1">
    <property type="nucleotide sequence ID" value="NZ_DBEZYS010000299.1"/>
</dbReference>
<evidence type="ECO:0000313" key="2">
    <source>
        <dbReference type="EMBL" id="MVN14282.1"/>
    </source>
</evidence>
<feature type="domain" description="Putative zinc-ribbon" evidence="1">
    <location>
        <begin position="23"/>
        <end position="48"/>
    </location>
</feature>
<dbReference type="EMBL" id="WPOC01000003">
    <property type="protein sequence ID" value="MVN14282.1"/>
    <property type="molecule type" value="Genomic_DNA"/>
</dbReference>
<organism evidence="2 3">
    <name type="scientific">Gordonibacter urolithinfaciens</name>
    <dbReference type="NCBI Taxonomy" id="1335613"/>
    <lineage>
        <taxon>Bacteria</taxon>
        <taxon>Bacillati</taxon>
        <taxon>Actinomycetota</taxon>
        <taxon>Coriobacteriia</taxon>
        <taxon>Eggerthellales</taxon>
        <taxon>Eggerthellaceae</taxon>
        <taxon>Gordonibacter</taxon>
    </lineage>
</organism>
<dbReference type="Proteomes" id="UP000468327">
    <property type="component" value="Unassembled WGS sequence"/>
</dbReference>
<sequence length="68" mass="7211">MCYCCTLCNRCGRADEMGRRFGKRACPSCGALALDDSARTCAACGTRLPPAFPPPFDYAPKGSSDGSR</sequence>
<protein>
    <recommendedName>
        <fullName evidence="1">Putative zinc-ribbon domain-containing protein</fullName>
    </recommendedName>
</protein>
<dbReference type="InterPro" id="IPR059113">
    <property type="entry name" value="Znf_ribbon"/>
</dbReference>
<reference evidence="2 3" key="1">
    <citation type="submission" date="2019-11" db="EMBL/GenBank/DDBJ databases">
        <title>Whole genome shotgun sequencing (WGS) data from Adlercreutzia equolifaciens ResAG-91, Eggerthella lenta MRI-F36, MRI-F37, MRI-F40, ResAG-49, ResAG-88, ResAG-121, ResAG-145, and Gordonibacter sp. ResAG-5, ResAG-26, ResAG-43, ResAG-50, ResAG-59.</title>
        <authorList>
            <person name="Stoll D.A."/>
            <person name="Danylec N."/>
            <person name="Franz C.M.A.P."/>
            <person name="Huch M."/>
        </authorList>
    </citation>
    <scope>NUCLEOTIDE SEQUENCE [LARGE SCALE GENOMIC DNA]</scope>
    <source>
        <strain evidence="2 3">ResAG-59</strain>
    </source>
</reference>
<gene>
    <name evidence="2" type="ORF">GO738_02765</name>
</gene>
<proteinExistence type="predicted"/>
<keyword evidence="3" id="KW-1185">Reference proteome</keyword>
<evidence type="ECO:0000259" key="1">
    <source>
        <dbReference type="Pfam" id="PF13248"/>
    </source>
</evidence>
<dbReference type="AlphaFoldDB" id="A0A6N8IET6"/>